<evidence type="ECO:0000313" key="9">
    <source>
        <dbReference type="EMBL" id="MDN5215596.1"/>
    </source>
</evidence>
<comment type="similarity">
    <text evidence="2 8">Belongs to the pantothenate synthetase family.</text>
</comment>
<evidence type="ECO:0000313" key="10">
    <source>
        <dbReference type="Proteomes" id="UP001172083"/>
    </source>
</evidence>
<sequence length="282" mass="31792">MEVFKEINALRQALNHSRSKSLKIGLVPTMGALHEGHASLINQSINETDITVCSLFVNPIQFNNPDDLNTYPRDLERDIDFLEKLGCHILFHPSTAEMYPQPSVVKFSFGSLEQSMEGAFREGHFGGVALVVSKLLNIVKPDKAYFGQKDLQQYIIIQKIVQDLNIDVDLVCAPIIREESGLAISSRNERLTQPQRDVAANLYKALQLGRELLMNNHDISSIKQEISHFLAQWPDICLEYFEVVSQSTLEKIDNTKSMDDVALCIAAYVGSVRLIDNIIYQK</sequence>
<protein>
    <recommendedName>
        <fullName evidence="8">Pantothenate synthetase</fullName>
        <shortName evidence="8">PS</shortName>
        <ecNumber evidence="8">6.3.2.1</ecNumber>
    </recommendedName>
    <alternativeName>
        <fullName evidence="8">Pantoate--beta-alanine ligase</fullName>
    </alternativeName>
    <alternativeName>
        <fullName evidence="8">Pantoate-activating enzyme</fullName>
    </alternativeName>
</protein>
<dbReference type="EC" id="6.3.2.1" evidence="8"/>
<dbReference type="NCBIfam" id="TIGR00018">
    <property type="entry name" value="panC"/>
    <property type="match status" value="1"/>
</dbReference>
<evidence type="ECO:0000256" key="2">
    <source>
        <dbReference type="ARBA" id="ARBA00009256"/>
    </source>
</evidence>
<evidence type="ECO:0000256" key="4">
    <source>
        <dbReference type="ARBA" id="ARBA00022655"/>
    </source>
</evidence>
<accession>A0ABT8LEE9</accession>
<organism evidence="9 10">
    <name type="scientific">Agaribacillus aureus</name>
    <dbReference type="NCBI Taxonomy" id="3051825"/>
    <lineage>
        <taxon>Bacteria</taxon>
        <taxon>Pseudomonadati</taxon>
        <taxon>Bacteroidota</taxon>
        <taxon>Cytophagia</taxon>
        <taxon>Cytophagales</taxon>
        <taxon>Splendidivirgaceae</taxon>
        <taxon>Agaribacillus</taxon>
    </lineage>
</organism>
<evidence type="ECO:0000256" key="3">
    <source>
        <dbReference type="ARBA" id="ARBA00022598"/>
    </source>
</evidence>
<dbReference type="GO" id="GO:0016874">
    <property type="term" value="F:ligase activity"/>
    <property type="evidence" value="ECO:0007669"/>
    <property type="project" value="UniProtKB-KW"/>
</dbReference>
<dbReference type="InterPro" id="IPR003721">
    <property type="entry name" value="Pantoate_ligase"/>
</dbReference>
<reference evidence="9" key="1">
    <citation type="submission" date="2023-06" db="EMBL/GenBank/DDBJ databases">
        <title>Genomic of Agaribacillus aureum.</title>
        <authorList>
            <person name="Wang G."/>
        </authorList>
    </citation>
    <scope>NUCLEOTIDE SEQUENCE</scope>
    <source>
        <strain evidence="9">BMA12</strain>
    </source>
</reference>
<dbReference type="HAMAP" id="MF_00158">
    <property type="entry name" value="PanC"/>
    <property type="match status" value="1"/>
</dbReference>
<dbReference type="Gene3D" id="3.40.50.620">
    <property type="entry name" value="HUPs"/>
    <property type="match status" value="1"/>
</dbReference>
<keyword evidence="4 8" id="KW-0566">Pantothenate biosynthesis</keyword>
<dbReference type="Gene3D" id="3.30.1300.10">
    <property type="entry name" value="Pantoate-beta-alanine ligase, C-terminal domain"/>
    <property type="match status" value="1"/>
</dbReference>
<comment type="subunit">
    <text evidence="8">Homodimer.</text>
</comment>
<dbReference type="Pfam" id="PF02569">
    <property type="entry name" value="Pantoate_ligase"/>
    <property type="match status" value="1"/>
</dbReference>
<dbReference type="InterPro" id="IPR014729">
    <property type="entry name" value="Rossmann-like_a/b/a_fold"/>
</dbReference>
<keyword evidence="6 8" id="KW-0067">ATP-binding</keyword>
<feature type="binding site" evidence="8">
    <location>
        <begin position="184"/>
        <end position="187"/>
    </location>
    <ligand>
        <name>ATP</name>
        <dbReference type="ChEBI" id="CHEBI:30616"/>
    </ligand>
</feature>
<comment type="function">
    <text evidence="8">Catalyzes the condensation of pantoate with beta-alanine in an ATP-dependent reaction via a pantoyl-adenylate intermediate.</text>
</comment>
<feature type="binding site" evidence="8">
    <location>
        <position position="176"/>
    </location>
    <ligand>
        <name>ATP</name>
        <dbReference type="ChEBI" id="CHEBI:30616"/>
    </ligand>
</feature>
<feature type="binding site" evidence="8">
    <location>
        <position position="61"/>
    </location>
    <ligand>
        <name>beta-alanine</name>
        <dbReference type="ChEBI" id="CHEBI:57966"/>
    </ligand>
</feature>
<keyword evidence="10" id="KW-1185">Reference proteome</keyword>
<evidence type="ECO:0000256" key="7">
    <source>
        <dbReference type="ARBA" id="ARBA00048258"/>
    </source>
</evidence>
<dbReference type="RefSeq" id="WP_346760935.1">
    <property type="nucleotide sequence ID" value="NZ_JAUJEB010000007.1"/>
</dbReference>
<keyword evidence="8" id="KW-0963">Cytoplasm</keyword>
<evidence type="ECO:0000256" key="6">
    <source>
        <dbReference type="ARBA" id="ARBA00022840"/>
    </source>
</evidence>
<dbReference type="Proteomes" id="UP001172083">
    <property type="component" value="Unassembled WGS sequence"/>
</dbReference>
<name>A0ABT8LEE9_9BACT</name>
<comment type="subcellular location">
    <subcellularLocation>
        <location evidence="8">Cytoplasm</location>
    </subcellularLocation>
</comment>
<dbReference type="PANTHER" id="PTHR21299">
    <property type="entry name" value="CYTIDYLATE KINASE/PANTOATE-BETA-ALANINE LIGASE"/>
    <property type="match status" value="1"/>
</dbReference>
<gene>
    <name evidence="8 9" type="primary">panC</name>
    <name evidence="9" type="ORF">QQ020_26200</name>
</gene>
<feature type="binding site" evidence="8">
    <location>
        <begin position="147"/>
        <end position="150"/>
    </location>
    <ligand>
        <name>ATP</name>
        <dbReference type="ChEBI" id="CHEBI:30616"/>
    </ligand>
</feature>
<feature type="binding site" evidence="8">
    <location>
        <position position="153"/>
    </location>
    <ligand>
        <name>(R)-pantoate</name>
        <dbReference type="ChEBI" id="CHEBI:15980"/>
    </ligand>
</feature>
<dbReference type="SUPFAM" id="SSF52374">
    <property type="entry name" value="Nucleotidylyl transferase"/>
    <property type="match status" value="1"/>
</dbReference>
<dbReference type="PANTHER" id="PTHR21299:SF1">
    <property type="entry name" value="PANTOATE--BETA-ALANINE LIGASE"/>
    <property type="match status" value="1"/>
</dbReference>
<comment type="miscellaneous">
    <text evidence="8">The reaction proceeds by a bi uni uni bi ping pong mechanism.</text>
</comment>
<comment type="catalytic activity">
    <reaction evidence="7 8">
        <text>(R)-pantoate + beta-alanine + ATP = (R)-pantothenate + AMP + diphosphate + H(+)</text>
        <dbReference type="Rhea" id="RHEA:10912"/>
        <dbReference type="ChEBI" id="CHEBI:15378"/>
        <dbReference type="ChEBI" id="CHEBI:15980"/>
        <dbReference type="ChEBI" id="CHEBI:29032"/>
        <dbReference type="ChEBI" id="CHEBI:30616"/>
        <dbReference type="ChEBI" id="CHEBI:33019"/>
        <dbReference type="ChEBI" id="CHEBI:57966"/>
        <dbReference type="ChEBI" id="CHEBI:456215"/>
        <dbReference type="EC" id="6.3.2.1"/>
    </reaction>
</comment>
<dbReference type="CDD" id="cd00560">
    <property type="entry name" value="PanC"/>
    <property type="match status" value="1"/>
</dbReference>
<comment type="pathway">
    <text evidence="1 8">Cofactor biosynthesis; (R)-pantothenate biosynthesis; (R)-pantothenate from (R)-pantoate and beta-alanine: step 1/1.</text>
</comment>
<feature type="binding site" evidence="8">
    <location>
        <begin position="30"/>
        <end position="37"/>
    </location>
    <ligand>
        <name>ATP</name>
        <dbReference type="ChEBI" id="CHEBI:30616"/>
    </ligand>
</feature>
<evidence type="ECO:0000256" key="1">
    <source>
        <dbReference type="ARBA" id="ARBA00004990"/>
    </source>
</evidence>
<evidence type="ECO:0000256" key="5">
    <source>
        <dbReference type="ARBA" id="ARBA00022741"/>
    </source>
</evidence>
<dbReference type="EMBL" id="JAUJEB010000007">
    <property type="protein sequence ID" value="MDN5215596.1"/>
    <property type="molecule type" value="Genomic_DNA"/>
</dbReference>
<comment type="caution">
    <text evidence="9">The sequence shown here is derived from an EMBL/GenBank/DDBJ whole genome shotgun (WGS) entry which is preliminary data.</text>
</comment>
<dbReference type="InterPro" id="IPR042176">
    <property type="entry name" value="Pantoate_ligase_C"/>
</dbReference>
<feature type="binding site" evidence="8">
    <location>
        <position position="61"/>
    </location>
    <ligand>
        <name>(R)-pantoate</name>
        <dbReference type="ChEBI" id="CHEBI:15980"/>
    </ligand>
</feature>
<proteinExistence type="inferred from homology"/>
<feature type="active site" description="Proton donor" evidence="8">
    <location>
        <position position="37"/>
    </location>
</feature>
<evidence type="ECO:0000256" key="8">
    <source>
        <dbReference type="HAMAP-Rule" id="MF_00158"/>
    </source>
</evidence>
<keyword evidence="5 8" id="KW-0547">Nucleotide-binding</keyword>
<keyword evidence="3 8" id="KW-0436">Ligase</keyword>